<reference evidence="3" key="1">
    <citation type="submission" date="2020-09" db="EMBL/GenBank/DDBJ databases">
        <title>Hoyosella lacisalsi sp. nov., a halotolerant actinobacterium isolated from soil of Lake Gudzhirganskoe.</title>
        <authorList>
            <person name="Yang Q."/>
            <person name="Guo P.Y."/>
            <person name="Liu S.W."/>
            <person name="Li F.N."/>
            <person name="Sun C.H."/>
        </authorList>
    </citation>
    <scope>NUCLEOTIDE SEQUENCE</scope>
    <source>
        <strain evidence="3">G463</strain>
    </source>
</reference>
<dbReference type="Pfam" id="PF14602">
    <property type="entry name" value="Hexapep_2"/>
    <property type="match status" value="1"/>
</dbReference>
<keyword evidence="4" id="KW-1185">Reference proteome</keyword>
<comment type="caution">
    <text evidence="3">The sequence shown here is derived from an EMBL/GenBank/DDBJ whole genome shotgun (WGS) entry which is preliminary data.</text>
</comment>
<organism evidence="3 4">
    <name type="scientific">Lolliginicoccus lacisalsi</name>
    <dbReference type="NCBI Taxonomy" id="2742202"/>
    <lineage>
        <taxon>Bacteria</taxon>
        <taxon>Bacillati</taxon>
        <taxon>Actinomycetota</taxon>
        <taxon>Actinomycetes</taxon>
        <taxon>Mycobacteriales</taxon>
        <taxon>Hoyosellaceae</taxon>
        <taxon>Lolliginicoccus</taxon>
    </lineage>
</organism>
<gene>
    <name evidence="3" type="ORF">HT102_05860</name>
</gene>
<evidence type="ECO:0000313" key="4">
    <source>
        <dbReference type="Proteomes" id="UP000642993"/>
    </source>
</evidence>
<dbReference type="InterPro" id="IPR011004">
    <property type="entry name" value="Trimer_LpxA-like_sf"/>
</dbReference>
<dbReference type="AlphaFoldDB" id="A0A927JCR4"/>
<dbReference type="Gene3D" id="2.160.10.10">
    <property type="entry name" value="Hexapeptide repeat proteins"/>
    <property type="match status" value="1"/>
</dbReference>
<sequence length="173" mass="18114">MLTPLHALLSLLLRVPRAARKRLSDFRWSRTLMEFGPGAQIGPSSIIYNAEHVSLGANAVIGDFVHIWGGGGVSIGEDTMIGATTVITSQSHDARATSKGLLYRETHSKAPVVIGKNVFLGSNVTVLPGIRVGDNAIIGAGAVLTKDVPDNAIVMGVPARVVGSILDDPAERA</sequence>
<dbReference type="InterPro" id="IPR051159">
    <property type="entry name" value="Hexapeptide_acetyltransf"/>
</dbReference>
<dbReference type="InterPro" id="IPR001451">
    <property type="entry name" value="Hexapep"/>
</dbReference>
<dbReference type="GO" id="GO:0016746">
    <property type="term" value="F:acyltransferase activity"/>
    <property type="evidence" value="ECO:0007669"/>
    <property type="project" value="UniProtKB-KW"/>
</dbReference>
<keyword evidence="1" id="KW-0808">Transferase</keyword>
<name>A0A927JCR4_9ACTN</name>
<dbReference type="PANTHER" id="PTHR23416:SF78">
    <property type="entry name" value="LIPOPOLYSACCHARIDE BIOSYNTHESIS O-ACETYL TRANSFERASE WBBJ-RELATED"/>
    <property type="match status" value="1"/>
</dbReference>
<keyword evidence="3" id="KW-0012">Acyltransferase</keyword>
<dbReference type="CDD" id="cd04647">
    <property type="entry name" value="LbH_MAT_like"/>
    <property type="match status" value="1"/>
</dbReference>
<dbReference type="PANTHER" id="PTHR23416">
    <property type="entry name" value="SIALIC ACID SYNTHASE-RELATED"/>
    <property type="match status" value="1"/>
</dbReference>
<dbReference type="InterPro" id="IPR018357">
    <property type="entry name" value="Hexapep_transf_CS"/>
</dbReference>
<dbReference type="SUPFAM" id="SSF51161">
    <property type="entry name" value="Trimeric LpxA-like enzymes"/>
    <property type="match status" value="1"/>
</dbReference>
<evidence type="ECO:0000256" key="2">
    <source>
        <dbReference type="ARBA" id="ARBA00022737"/>
    </source>
</evidence>
<protein>
    <submittedName>
        <fullName evidence="3">Acyltransferase</fullName>
    </submittedName>
</protein>
<accession>A0A927JCR4</accession>
<dbReference type="RefSeq" id="WP_192038493.1">
    <property type="nucleotide sequence ID" value="NZ_JACYWE010000003.1"/>
</dbReference>
<dbReference type="Proteomes" id="UP000642993">
    <property type="component" value="Unassembled WGS sequence"/>
</dbReference>
<evidence type="ECO:0000313" key="3">
    <source>
        <dbReference type="EMBL" id="MBD8506007.1"/>
    </source>
</evidence>
<keyword evidence="2" id="KW-0677">Repeat</keyword>
<proteinExistence type="predicted"/>
<evidence type="ECO:0000256" key="1">
    <source>
        <dbReference type="ARBA" id="ARBA00022679"/>
    </source>
</evidence>
<dbReference type="PROSITE" id="PS00101">
    <property type="entry name" value="HEXAPEP_TRANSFERASES"/>
    <property type="match status" value="1"/>
</dbReference>
<dbReference type="EMBL" id="JACYWE010000003">
    <property type="protein sequence ID" value="MBD8506007.1"/>
    <property type="molecule type" value="Genomic_DNA"/>
</dbReference>